<evidence type="ECO:0000313" key="3">
    <source>
        <dbReference type="EMBL" id="CAH3111298.1"/>
    </source>
</evidence>
<dbReference type="InterPro" id="IPR052775">
    <property type="entry name" value="IUN_hydrolase"/>
</dbReference>
<name>A0ABN8NJ25_9CNID</name>
<sequence>MAKRKLIIDCDAGVDDAQAIILALSHEDVEVLAITCVVGNTLIDQVCVNVLKVLELCDRTDIPVFKGAAGPLVGELKKDASHFHGLDGLGEVEDIPHPDLSLLKTEHAVNALIRLTNEHPGEITLVPIGPLTNLALACRLDPTICSKLKEIVIMGGNIEAKGNTFVTAEFNFHFDSEAAHIVLNEFTSPISLVTWEVCLQHALPWDFYYTYCGLETKKAHFVKKITRASSDFHKKKFAGMGVGYTSCDPFALGVAVQPDMVSKETSVYATVELHGHLTRGQMVVDWRGHLGKKPNVKIVQEVDLEAYKAQMMKSVQ</sequence>
<comment type="similarity">
    <text evidence="1">Belongs to the IUNH family.</text>
</comment>
<dbReference type="CDD" id="cd02649">
    <property type="entry name" value="nuc_hydro_CeIAG"/>
    <property type="match status" value="1"/>
</dbReference>
<dbReference type="Gene3D" id="3.90.245.10">
    <property type="entry name" value="Ribonucleoside hydrolase-like"/>
    <property type="match status" value="1"/>
</dbReference>
<dbReference type="SUPFAM" id="SSF53590">
    <property type="entry name" value="Nucleoside hydrolase"/>
    <property type="match status" value="1"/>
</dbReference>
<proteinExistence type="inferred from homology"/>
<protein>
    <recommendedName>
        <fullName evidence="2">Inosine/uridine-preferring nucleoside hydrolase domain-containing protein</fullName>
    </recommendedName>
</protein>
<keyword evidence="4" id="KW-1185">Reference proteome</keyword>
<evidence type="ECO:0000313" key="4">
    <source>
        <dbReference type="Proteomes" id="UP001159405"/>
    </source>
</evidence>
<dbReference type="Proteomes" id="UP001159405">
    <property type="component" value="Unassembled WGS sequence"/>
</dbReference>
<gene>
    <name evidence="3" type="ORF">PLOB_00019570</name>
</gene>
<comment type="caution">
    <text evidence="3">The sequence shown here is derived from an EMBL/GenBank/DDBJ whole genome shotgun (WGS) entry which is preliminary data.</text>
</comment>
<dbReference type="EMBL" id="CALNXK010000023">
    <property type="protein sequence ID" value="CAH3111298.1"/>
    <property type="molecule type" value="Genomic_DNA"/>
</dbReference>
<accession>A0ABN8NJ25</accession>
<dbReference type="PANTHER" id="PTHR46190:SF1">
    <property type="entry name" value="SI:CH211-201H21.5"/>
    <property type="match status" value="1"/>
</dbReference>
<dbReference type="InterPro" id="IPR036452">
    <property type="entry name" value="Ribo_hydro-like"/>
</dbReference>
<dbReference type="PANTHER" id="PTHR46190">
    <property type="entry name" value="SI:CH211-201H21.5-RELATED"/>
    <property type="match status" value="1"/>
</dbReference>
<evidence type="ECO:0000256" key="1">
    <source>
        <dbReference type="ARBA" id="ARBA00009176"/>
    </source>
</evidence>
<reference evidence="3 4" key="1">
    <citation type="submission" date="2022-05" db="EMBL/GenBank/DDBJ databases">
        <authorList>
            <consortium name="Genoscope - CEA"/>
            <person name="William W."/>
        </authorList>
    </citation>
    <scope>NUCLEOTIDE SEQUENCE [LARGE SCALE GENOMIC DNA]</scope>
</reference>
<evidence type="ECO:0000259" key="2">
    <source>
        <dbReference type="Pfam" id="PF01156"/>
    </source>
</evidence>
<dbReference type="InterPro" id="IPR001910">
    <property type="entry name" value="Inosine/uridine_hydrolase_dom"/>
</dbReference>
<organism evidence="3 4">
    <name type="scientific">Porites lobata</name>
    <dbReference type="NCBI Taxonomy" id="104759"/>
    <lineage>
        <taxon>Eukaryota</taxon>
        <taxon>Metazoa</taxon>
        <taxon>Cnidaria</taxon>
        <taxon>Anthozoa</taxon>
        <taxon>Hexacorallia</taxon>
        <taxon>Scleractinia</taxon>
        <taxon>Fungiina</taxon>
        <taxon>Poritidae</taxon>
        <taxon>Porites</taxon>
    </lineage>
</organism>
<feature type="domain" description="Inosine/uridine-preferring nucleoside hydrolase" evidence="2">
    <location>
        <begin position="6"/>
        <end position="308"/>
    </location>
</feature>
<dbReference type="Pfam" id="PF01156">
    <property type="entry name" value="IU_nuc_hydro"/>
    <property type="match status" value="1"/>
</dbReference>